<evidence type="ECO:0000256" key="2">
    <source>
        <dbReference type="ARBA" id="ARBA00004691"/>
    </source>
</evidence>
<evidence type="ECO:0000313" key="15">
    <source>
        <dbReference type="Proteomes" id="UP000023806"/>
    </source>
</evidence>
<evidence type="ECO:0000256" key="4">
    <source>
        <dbReference type="ARBA" id="ARBA00022490"/>
    </source>
</evidence>
<dbReference type="EC" id="2.4.99.17" evidence="10 13"/>
<dbReference type="InterPro" id="IPR042119">
    <property type="entry name" value="QueA_dom2"/>
</dbReference>
<dbReference type="NCBIfam" id="TIGR00113">
    <property type="entry name" value="queA"/>
    <property type="match status" value="1"/>
</dbReference>
<comment type="caution">
    <text evidence="14">The sequence shown here is derived from an EMBL/GenBank/DDBJ whole genome shotgun (WGS) entry which is preliminary data.</text>
</comment>
<organism evidence="14 15">
    <name type="scientific">Francisella tularensis subsp. tularensis str. SCHU S4 substr. FSC237</name>
    <dbReference type="NCBI Taxonomy" id="1341660"/>
    <lineage>
        <taxon>Bacteria</taxon>
        <taxon>Pseudomonadati</taxon>
        <taxon>Pseudomonadota</taxon>
        <taxon>Gammaproteobacteria</taxon>
        <taxon>Thiotrichales</taxon>
        <taxon>Francisellaceae</taxon>
        <taxon>Francisella</taxon>
    </lineage>
</organism>
<dbReference type="FunFam" id="3.40.1780.10:FF:000001">
    <property type="entry name" value="S-adenosylmethionine:tRNA ribosyltransferase-isomerase"/>
    <property type="match status" value="1"/>
</dbReference>
<evidence type="ECO:0000256" key="1">
    <source>
        <dbReference type="ARBA" id="ARBA00004496"/>
    </source>
</evidence>
<evidence type="ECO:0000256" key="11">
    <source>
        <dbReference type="ARBA" id="ARBA00069325"/>
    </source>
</evidence>
<dbReference type="Pfam" id="PF02547">
    <property type="entry name" value="Queuosine_synth"/>
    <property type="match status" value="1"/>
</dbReference>
<keyword evidence="6 13" id="KW-0949">S-adenosyl-L-methionine</keyword>
<proteinExistence type="inferred from homology"/>
<protein>
    <recommendedName>
        <fullName evidence="11 13">S-adenosylmethionine:tRNA ribosyltransferase-isomerase</fullName>
        <ecNumber evidence="10 13">2.4.99.17</ecNumber>
    </recommendedName>
    <alternativeName>
        <fullName evidence="12 13">Queuosine biosynthesis protein QueA</fullName>
    </alternativeName>
</protein>
<evidence type="ECO:0000256" key="10">
    <source>
        <dbReference type="ARBA" id="ARBA00066503"/>
    </source>
</evidence>
<dbReference type="HAMAP" id="MF_00113">
    <property type="entry name" value="QueA"/>
    <property type="match status" value="1"/>
</dbReference>
<reference evidence="14 15" key="1">
    <citation type="submission" date="2014-03" db="EMBL/GenBank/DDBJ databases">
        <title>The Genome Sequence of Francisella tularensis subsp. tularensis str. SCHU S4 substr. FSC043.</title>
        <authorList>
            <consortium name="The Broad Institute Genomics Platform"/>
            <consortium name="The Broad Institute Genome Sequencing Center for Infectious Disease"/>
            <person name="Chapman S.B."/>
            <person name="Guina T."/>
            <person name="Gelhaus C."/>
            <person name="Comer J."/>
            <person name="Sellati T."/>
            <person name="Sjostedt A."/>
            <person name="Young S.K."/>
            <person name="Zeng Q."/>
            <person name="Gargeya S."/>
            <person name="Abouelleil A."/>
            <person name="Alvarado L."/>
            <person name="Chapman S.B."/>
            <person name="Gainer-Dewar J."/>
            <person name="Goldberg J."/>
            <person name="Griggs A."/>
            <person name="Gujja S."/>
            <person name="Hansen M."/>
            <person name="Howarth C."/>
            <person name="Imamovic A."/>
            <person name="Larimer J."/>
            <person name="Murphy C."/>
            <person name="Naylor J."/>
            <person name="Pearson M."/>
            <person name="Poon T.W."/>
            <person name="Priest M."/>
            <person name="Roberts A."/>
            <person name="Saif S."/>
            <person name="Shea T."/>
            <person name="Sykes S."/>
            <person name="Wortman J."/>
            <person name="Nusbaum C."/>
            <person name="Birren B."/>
        </authorList>
    </citation>
    <scope>NUCLEOTIDE SEQUENCE [LARGE SCALE GENOMIC DNA]</scope>
    <source>
        <strain evidence="14 15">Schu S4</strain>
    </source>
</reference>
<comment type="similarity">
    <text evidence="9 13">Belongs to the QueA family.</text>
</comment>
<dbReference type="Gene3D" id="3.40.1780.10">
    <property type="entry name" value="QueA-like"/>
    <property type="match status" value="1"/>
</dbReference>
<keyword evidence="4 13" id="KW-0963">Cytoplasm</keyword>
<dbReference type="InterPro" id="IPR003699">
    <property type="entry name" value="QueA"/>
</dbReference>
<evidence type="ECO:0000256" key="7">
    <source>
        <dbReference type="ARBA" id="ARBA00022785"/>
    </source>
</evidence>
<evidence type="ECO:0000256" key="8">
    <source>
        <dbReference type="ARBA" id="ARBA00052751"/>
    </source>
</evidence>
<dbReference type="InterPro" id="IPR036100">
    <property type="entry name" value="QueA_sf"/>
</dbReference>
<dbReference type="Proteomes" id="UP000023806">
    <property type="component" value="Unassembled WGS sequence"/>
</dbReference>
<sequence length="340" mass="38577">MFMKTDDFDYKLPEELIASYPLENRDASRLLKLNKQTGEIADYKFTDFIDFINPGDLLVFNNSKVMLARLYGSKTTGAKLEYLIERIKTPKLFETHIKANRSPAIGSEIYVEDTLAKVLDKDGGMYLLEIQGDKDIYQLMEEFGHIPLPPYMKRDDEEFDAERYQTVYAQDLGSVAAPTAGLHFSKELMQQIKDKGVDIAYITLHVGSGTFKPVQVDDVESHKMHAEVISVPVEVCQKIRQTKENGGRVIAIGTTSVRSLETAGQNGQIEPYQGETDIFLYPGKKFNVVDAMITNFHLPKSTLIMLVSAFADKEKIIKAYEHAIAERYRFFSYGDAMFIF</sequence>
<evidence type="ECO:0000313" key="14">
    <source>
        <dbReference type="EMBL" id="EZK38674.1"/>
    </source>
</evidence>
<evidence type="ECO:0000256" key="3">
    <source>
        <dbReference type="ARBA" id="ARBA00011245"/>
    </source>
</evidence>
<comment type="subcellular location">
    <subcellularLocation>
        <location evidence="1 13">Cytoplasm</location>
    </subcellularLocation>
</comment>
<dbReference type="EMBL" id="JIDS01000002">
    <property type="protein sequence ID" value="EZK38674.1"/>
    <property type="molecule type" value="Genomic_DNA"/>
</dbReference>
<evidence type="ECO:0000256" key="6">
    <source>
        <dbReference type="ARBA" id="ARBA00022691"/>
    </source>
</evidence>
<comment type="pathway">
    <text evidence="2 13">tRNA modification; tRNA-queuosine biosynthesis.</text>
</comment>
<evidence type="ECO:0000256" key="12">
    <source>
        <dbReference type="ARBA" id="ARBA00076160"/>
    </source>
</evidence>
<evidence type="ECO:0000256" key="5">
    <source>
        <dbReference type="ARBA" id="ARBA00022679"/>
    </source>
</evidence>
<dbReference type="SUPFAM" id="SSF111337">
    <property type="entry name" value="QueA-like"/>
    <property type="match status" value="1"/>
</dbReference>
<dbReference type="PANTHER" id="PTHR30307:SF0">
    <property type="entry name" value="S-ADENOSYLMETHIONINE:TRNA RIBOSYLTRANSFERASE-ISOMERASE"/>
    <property type="match status" value="1"/>
</dbReference>
<keyword evidence="7 13" id="KW-0671">Queuosine biosynthesis</keyword>
<evidence type="ECO:0000256" key="9">
    <source>
        <dbReference type="ARBA" id="ARBA00061210"/>
    </source>
</evidence>
<dbReference type="SMR" id="A0AAD3AU55"/>
<name>A0AAD3AU55_FRATT</name>
<dbReference type="NCBIfam" id="NF001140">
    <property type="entry name" value="PRK00147.1"/>
    <property type="match status" value="1"/>
</dbReference>
<dbReference type="AlphaFoldDB" id="A0AAD3AU55"/>
<evidence type="ECO:0000256" key="13">
    <source>
        <dbReference type="HAMAP-Rule" id="MF_00113"/>
    </source>
</evidence>
<comment type="subunit">
    <text evidence="3 13">Monomer.</text>
</comment>
<keyword evidence="5 13" id="KW-0808">Transferase</keyword>
<comment type="catalytic activity">
    <reaction evidence="8 13">
        <text>7-aminomethyl-7-carbaguanosine(34) in tRNA + S-adenosyl-L-methionine = epoxyqueuosine(34) in tRNA + adenine + L-methionine + 2 H(+)</text>
        <dbReference type="Rhea" id="RHEA:32155"/>
        <dbReference type="Rhea" id="RHEA-COMP:10342"/>
        <dbReference type="Rhea" id="RHEA-COMP:18582"/>
        <dbReference type="ChEBI" id="CHEBI:15378"/>
        <dbReference type="ChEBI" id="CHEBI:16708"/>
        <dbReference type="ChEBI" id="CHEBI:57844"/>
        <dbReference type="ChEBI" id="CHEBI:59789"/>
        <dbReference type="ChEBI" id="CHEBI:82833"/>
        <dbReference type="ChEBI" id="CHEBI:194443"/>
        <dbReference type="EC" id="2.4.99.17"/>
    </reaction>
</comment>
<dbReference type="GO" id="GO:0005737">
    <property type="term" value="C:cytoplasm"/>
    <property type="evidence" value="ECO:0007669"/>
    <property type="project" value="UniProtKB-SubCell"/>
</dbReference>
<dbReference type="Gene3D" id="2.40.10.240">
    <property type="entry name" value="QueA-like"/>
    <property type="match status" value="1"/>
</dbReference>
<dbReference type="PANTHER" id="PTHR30307">
    <property type="entry name" value="S-ADENOSYLMETHIONINE:TRNA RIBOSYLTRANSFERASE-ISOMERASE"/>
    <property type="match status" value="1"/>
</dbReference>
<dbReference type="GO" id="GO:0008616">
    <property type="term" value="P:tRNA queuosine(34) biosynthetic process"/>
    <property type="evidence" value="ECO:0007669"/>
    <property type="project" value="UniProtKB-UniRule"/>
</dbReference>
<comment type="function">
    <text evidence="13">Transfers and isomerizes the ribose moiety from AdoMet to the 7-aminomethyl group of 7-deazaguanine (preQ1-tRNA) to give epoxyqueuosine (oQ-tRNA).</text>
</comment>
<dbReference type="InterPro" id="IPR042118">
    <property type="entry name" value="QueA_dom1"/>
</dbReference>
<dbReference type="GO" id="GO:0051075">
    <property type="term" value="F:S-adenosylmethionine:tRNA ribosyltransferase-isomerase activity"/>
    <property type="evidence" value="ECO:0007669"/>
    <property type="project" value="UniProtKB-EC"/>
</dbReference>
<gene>
    <name evidence="13" type="primary">queA</name>
    <name evidence="14" type="ORF">P250_03441</name>
</gene>
<accession>A0AAD3AU55</accession>